<accession>A0AAN8IKK0</accession>
<dbReference type="AlphaFoldDB" id="A0AAN8IKK0"/>
<dbReference type="EMBL" id="WIXE01011190">
    <property type="protein sequence ID" value="KAK5976966.1"/>
    <property type="molecule type" value="Genomic_DNA"/>
</dbReference>
<evidence type="ECO:0000313" key="1">
    <source>
        <dbReference type="EMBL" id="KAK5976966.1"/>
    </source>
</evidence>
<dbReference type="Proteomes" id="UP001331761">
    <property type="component" value="Unassembled WGS sequence"/>
</dbReference>
<organism evidence="1 2">
    <name type="scientific">Trichostrongylus colubriformis</name>
    <name type="common">Black scour worm</name>
    <dbReference type="NCBI Taxonomy" id="6319"/>
    <lineage>
        <taxon>Eukaryota</taxon>
        <taxon>Metazoa</taxon>
        <taxon>Ecdysozoa</taxon>
        <taxon>Nematoda</taxon>
        <taxon>Chromadorea</taxon>
        <taxon>Rhabditida</taxon>
        <taxon>Rhabditina</taxon>
        <taxon>Rhabditomorpha</taxon>
        <taxon>Strongyloidea</taxon>
        <taxon>Trichostrongylidae</taxon>
        <taxon>Trichostrongylus</taxon>
    </lineage>
</organism>
<name>A0AAN8IKK0_TRICO</name>
<proteinExistence type="predicted"/>
<dbReference type="PROSITE" id="PS50216">
    <property type="entry name" value="DHHC"/>
    <property type="match status" value="1"/>
</dbReference>
<dbReference type="PANTHER" id="PTHR13493:SF3">
    <property type="entry name" value="RRNA N6-ADENOSINE-METHYLTRANSFERASE ZCCHC4"/>
    <property type="match status" value="1"/>
</dbReference>
<dbReference type="InterPro" id="IPR039846">
    <property type="entry name" value="ZCCHC4"/>
</dbReference>
<sequence>HSIRILLFHGADFPIFSGDKSATFYGCIVIPMFVGKYVLRSYKDYWMSDYRVVFAKASKTTVRCFTNLRPVVFDLSDVDGYRFCEFCERYVSNANKHCFMCSSCTSKDGSPYNHCELCMRCVKKTYRHCKKCERCHLEGRCFKGKQISDSEE</sequence>
<keyword evidence="2" id="KW-1185">Reference proteome</keyword>
<dbReference type="GO" id="GO:0005737">
    <property type="term" value="C:cytoplasm"/>
    <property type="evidence" value="ECO:0007669"/>
    <property type="project" value="TreeGrafter"/>
</dbReference>
<gene>
    <name evidence="1" type="ORF">GCK32_004276</name>
</gene>
<feature type="non-terminal residue" evidence="1">
    <location>
        <position position="1"/>
    </location>
</feature>
<reference evidence="1 2" key="1">
    <citation type="submission" date="2019-10" db="EMBL/GenBank/DDBJ databases">
        <title>Assembly and Annotation for the nematode Trichostrongylus colubriformis.</title>
        <authorList>
            <person name="Martin J."/>
        </authorList>
    </citation>
    <scope>NUCLEOTIDE SEQUENCE [LARGE SCALE GENOMIC DNA]</scope>
    <source>
        <strain evidence="1">G859</strain>
        <tissue evidence="1">Whole worm</tissue>
    </source>
</reference>
<dbReference type="PANTHER" id="PTHR13493">
    <property type="entry name" value="ZINC FINGER CCHC DOMAIN-CONTAINING"/>
    <property type="match status" value="1"/>
</dbReference>
<evidence type="ECO:0000313" key="2">
    <source>
        <dbReference type="Proteomes" id="UP001331761"/>
    </source>
</evidence>
<comment type="caution">
    <text evidence="1">The sequence shown here is derived from an EMBL/GenBank/DDBJ whole genome shotgun (WGS) entry which is preliminary data.</text>
</comment>
<dbReference type="GO" id="GO:0005730">
    <property type="term" value="C:nucleolus"/>
    <property type="evidence" value="ECO:0007669"/>
    <property type="project" value="TreeGrafter"/>
</dbReference>
<dbReference type="GO" id="GO:0008988">
    <property type="term" value="F:rRNA (adenine-N6-)-methyltransferase activity"/>
    <property type="evidence" value="ECO:0007669"/>
    <property type="project" value="InterPro"/>
</dbReference>
<protein>
    <submittedName>
        <fullName evidence="1">CTCHY-type domain-containing protein</fullName>
    </submittedName>
</protein>